<evidence type="ECO:0000256" key="2">
    <source>
        <dbReference type="ARBA" id="ARBA00022786"/>
    </source>
</evidence>
<dbReference type="PANTHER" id="PTHR22852:SF0">
    <property type="entry name" value="DENTICLELESS PROTEIN HOMOLOG"/>
    <property type="match status" value="1"/>
</dbReference>
<evidence type="ECO:0000256" key="1">
    <source>
        <dbReference type="ARBA" id="ARBA00004906"/>
    </source>
</evidence>
<dbReference type="PROSITE" id="PS50082">
    <property type="entry name" value="WD_REPEATS_2"/>
    <property type="match status" value="1"/>
</dbReference>
<dbReference type="InterPro" id="IPR036322">
    <property type="entry name" value="WD40_repeat_dom_sf"/>
</dbReference>
<keyword evidence="4" id="KW-0853">WD repeat</keyword>
<organism evidence="5 6">
    <name type="scientific">Cyanidium caldarium</name>
    <name type="common">Red alga</name>
    <dbReference type="NCBI Taxonomy" id="2771"/>
    <lineage>
        <taxon>Eukaryota</taxon>
        <taxon>Rhodophyta</taxon>
        <taxon>Bangiophyceae</taxon>
        <taxon>Cyanidiales</taxon>
        <taxon>Cyanidiaceae</taxon>
        <taxon>Cyanidium</taxon>
    </lineage>
</organism>
<dbReference type="Gene3D" id="2.130.10.10">
    <property type="entry name" value="YVTN repeat-like/Quinoprotein amine dehydrogenase"/>
    <property type="match status" value="2"/>
</dbReference>
<name>A0AAV9IS28_CYACA</name>
<evidence type="ECO:0000256" key="3">
    <source>
        <dbReference type="ARBA" id="ARBA00038344"/>
    </source>
</evidence>
<dbReference type="AlphaFoldDB" id="A0AAV9IS28"/>
<protein>
    <submittedName>
        <fullName evidence="5">Uncharacterized protein</fullName>
    </submittedName>
</protein>
<dbReference type="Pfam" id="PF00400">
    <property type="entry name" value="WD40"/>
    <property type="match status" value="2"/>
</dbReference>
<dbReference type="InterPro" id="IPR001680">
    <property type="entry name" value="WD40_rpt"/>
</dbReference>
<proteinExistence type="inferred from homology"/>
<comment type="similarity">
    <text evidence="3">Belongs to the WD repeat cdt2 family.</text>
</comment>
<evidence type="ECO:0000256" key="4">
    <source>
        <dbReference type="PROSITE-ProRule" id="PRU00221"/>
    </source>
</evidence>
<dbReference type="PANTHER" id="PTHR22852">
    <property type="entry name" value="LETHAL 2 DENTICLELESS PROTEIN RETINOIC ACID-REGULATED NUCLEAR MATRIX-ASSOCIATED PROTEIN"/>
    <property type="match status" value="1"/>
</dbReference>
<comment type="caution">
    <text evidence="5">The sequence shown here is derived from an EMBL/GenBank/DDBJ whole genome shotgun (WGS) entry which is preliminary data.</text>
</comment>
<dbReference type="GO" id="GO:0030674">
    <property type="term" value="F:protein-macromolecule adaptor activity"/>
    <property type="evidence" value="ECO:0007669"/>
    <property type="project" value="TreeGrafter"/>
</dbReference>
<dbReference type="Proteomes" id="UP001301350">
    <property type="component" value="Unassembled WGS sequence"/>
</dbReference>
<sequence length="721" mass="78107">MGSGKQGTVAGSADEMNMSNATESAAQRINKRLPQSPLWCLLRDRELNGYAALPSGARLMVSHTQSRRRVWEGVGGADAIDWPVGVLVDEMATSAVRPDCDGTYEQRRLRRHQLDHGNGERYLAVMERVGASRRLQRCGCGARLTRSESALADPPDGHGRQAPSSHALHVDDAPLHMQALSGTACMAYALAYHPAAEVLAVGTEHGHVQVVDVADATTATAEMDRHSHLSSLDTHAYIIASGLVTGWRTPGRNAAVFDVAWLAEESAPTSCVATAHASGTVQVVDVSSCSALGVKNRRRQWNRDWRYAHDLGTVPEAPSPPARIALLRGHQSAVRCVRPLPLSGGQVLATCGRDGNIFVYDLRSGVRYRPRARHAATAAMPRCDRDLPFHIPVRSVQLGHFVSAPAQRTVARGRATRAQLLECAPDRAVAAVEWLSTDTHTLISGGASDGLLKVWDLRATACQGAVLGDETPYARPTATRTLPMPLYTVRVRPGTSVASMHLHAPTGRLAVAAPRHGRPDAGTVAVLNAAHLGNTHRNHGIERQVHCPLWSHYARVRFDASGEYLAFGSGCDLCVIDWTSIPPRWDAPLEANADVVDAALPQNGITSVRRSAEVTAVDWSRVHPCRVAAVADNEHVHITEWGLRGEEGEVEGHRAARHRLDGKPIRLWYHPGKRQRRARGETGGIPCECCADERVAMEKVPQRASLCARCAAGLPRESPWQ</sequence>
<gene>
    <name evidence="5" type="ORF">CDCA_CDCA03G0925</name>
</gene>
<dbReference type="EMBL" id="JANCYW010000003">
    <property type="protein sequence ID" value="KAK4534900.1"/>
    <property type="molecule type" value="Genomic_DNA"/>
</dbReference>
<comment type="pathway">
    <text evidence="1">Protein modification; protein ubiquitination.</text>
</comment>
<dbReference type="GO" id="GO:0005634">
    <property type="term" value="C:nucleus"/>
    <property type="evidence" value="ECO:0007669"/>
    <property type="project" value="TreeGrafter"/>
</dbReference>
<dbReference type="InterPro" id="IPR015943">
    <property type="entry name" value="WD40/YVTN_repeat-like_dom_sf"/>
</dbReference>
<evidence type="ECO:0000313" key="5">
    <source>
        <dbReference type="EMBL" id="KAK4534900.1"/>
    </source>
</evidence>
<reference evidence="5 6" key="1">
    <citation type="submission" date="2022-07" db="EMBL/GenBank/DDBJ databases">
        <title>Genome-wide signatures of adaptation to extreme environments.</title>
        <authorList>
            <person name="Cho C.H."/>
            <person name="Yoon H.S."/>
        </authorList>
    </citation>
    <scope>NUCLEOTIDE SEQUENCE [LARGE SCALE GENOMIC DNA]</scope>
    <source>
        <strain evidence="5 6">DBV 063 E5</strain>
    </source>
</reference>
<dbReference type="SMART" id="SM00320">
    <property type="entry name" value="WD40"/>
    <property type="match status" value="6"/>
</dbReference>
<dbReference type="InterPro" id="IPR051865">
    <property type="entry name" value="WD-repeat_CDT2_adapter"/>
</dbReference>
<keyword evidence="2" id="KW-0833">Ubl conjugation pathway</keyword>
<feature type="repeat" description="WD" evidence="4">
    <location>
        <begin position="327"/>
        <end position="370"/>
    </location>
</feature>
<evidence type="ECO:0000313" key="6">
    <source>
        <dbReference type="Proteomes" id="UP001301350"/>
    </source>
</evidence>
<dbReference type="GO" id="GO:0043161">
    <property type="term" value="P:proteasome-mediated ubiquitin-dependent protein catabolic process"/>
    <property type="evidence" value="ECO:0007669"/>
    <property type="project" value="TreeGrafter"/>
</dbReference>
<keyword evidence="6" id="KW-1185">Reference proteome</keyword>
<accession>A0AAV9IS28</accession>
<dbReference type="SUPFAM" id="SSF50978">
    <property type="entry name" value="WD40 repeat-like"/>
    <property type="match status" value="1"/>
</dbReference>